<dbReference type="Pfam" id="PF12833">
    <property type="entry name" value="HTH_18"/>
    <property type="match status" value="1"/>
</dbReference>
<keyword evidence="3" id="KW-0804">Transcription</keyword>
<dbReference type="OrthoDB" id="9803764at2"/>
<dbReference type="Gene3D" id="1.10.10.60">
    <property type="entry name" value="Homeodomain-like"/>
    <property type="match status" value="2"/>
</dbReference>
<dbReference type="Gene3D" id="3.40.50.880">
    <property type="match status" value="1"/>
</dbReference>
<sequence length="343" mass="38831">MAAIVSTKIINILASNSAVGSSLIGIIDFVQFANTFWQYMHPNCDETLLAYRVYANEGDQITLSNGLTIPAKPLSDYEDADAVFLVSSFVYDKAAMDTFLKACQAFKPILQRACDANRILVSYCTGTFGLASCGVLENKRATTVWWMSNLFVQQFPNTTLTLDELVIVDGNVITGGATTSYFNVCLRLLEMLSNEVFAIRLSKLLLMDRHRLSQQAFIESGFIINKHDELVEEVQNWMMNNFASPISLDVLCDQFAVTKRTLIRRFKASCNETPLNYLQKIRVEKAKHYLETTNLPVERIVERVGYEDAGSFRKLFTGHTQLTPKAYRERFTYMNRDEVACCD</sequence>
<dbReference type="Proteomes" id="UP000275281">
    <property type="component" value="Unassembled WGS sequence"/>
</dbReference>
<keyword evidence="2" id="KW-0238">DNA-binding</keyword>
<keyword evidence="1" id="KW-0805">Transcription regulation</keyword>
<organism evidence="5 6">
    <name type="scientific">Alteromonas sediminis</name>
    <dbReference type="NCBI Taxonomy" id="2259342"/>
    <lineage>
        <taxon>Bacteria</taxon>
        <taxon>Pseudomonadati</taxon>
        <taxon>Pseudomonadota</taxon>
        <taxon>Gammaproteobacteria</taxon>
        <taxon>Alteromonadales</taxon>
        <taxon>Alteromonadaceae</taxon>
        <taxon>Alteromonas/Salinimonas group</taxon>
        <taxon>Alteromonas</taxon>
    </lineage>
</organism>
<dbReference type="InterPro" id="IPR002818">
    <property type="entry name" value="DJ-1/PfpI"/>
</dbReference>
<evidence type="ECO:0000256" key="3">
    <source>
        <dbReference type="ARBA" id="ARBA00023163"/>
    </source>
</evidence>
<dbReference type="SUPFAM" id="SSF46689">
    <property type="entry name" value="Homeodomain-like"/>
    <property type="match status" value="2"/>
</dbReference>
<comment type="caution">
    <text evidence="5">The sequence shown here is derived from an EMBL/GenBank/DDBJ whole genome shotgun (WGS) entry which is preliminary data.</text>
</comment>
<protein>
    <submittedName>
        <fullName evidence="5">Helix-turn-helix domain-containing protein</fullName>
    </submittedName>
</protein>
<evidence type="ECO:0000313" key="6">
    <source>
        <dbReference type="Proteomes" id="UP000275281"/>
    </source>
</evidence>
<evidence type="ECO:0000259" key="4">
    <source>
        <dbReference type="PROSITE" id="PS01124"/>
    </source>
</evidence>
<dbReference type="InterPro" id="IPR009057">
    <property type="entry name" value="Homeodomain-like_sf"/>
</dbReference>
<feature type="domain" description="HTH araC/xylS-type" evidence="4">
    <location>
        <begin position="232"/>
        <end position="330"/>
    </location>
</feature>
<dbReference type="PANTHER" id="PTHR43280:SF2">
    <property type="entry name" value="HTH-TYPE TRANSCRIPTIONAL REGULATOR EXSA"/>
    <property type="match status" value="1"/>
</dbReference>
<evidence type="ECO:0000256" key="2">
    <source>
        <dbReference type="ARBA" id="ARBA00023125"/>
    </source>
</evidence>
<dbReference type="GO" id="GO:0003700">
    <property type="term" value="F:DNA-binding transcription factor activity"/>
    <property type="evidence" value="ECO:0007669"/>
    <property type="project" value="InterPro"/>
</dbReference>
<reference evidence="5 6" key="1">
    <citation type="submission" date="2018-11" db="EMBL/GenBank/DDBJ databases">
        <authorList>
            <person name="Ye M.-Q."/>
            <person name="Du Z.-J."/>
        </authorList>
    </citation>
    <scope>NUCLEOTIDE SEQUENCE [LARGE SCALE GENOMIC DNA]</scope>
    <source>
        <strain evidence="5 6">U0105</strain>
    </source>
</reference>
<dbReference type="InterPro" id="IPR018060">
    <property type="entry name" value="HTH_AraC"/>
</dbReference>
<dbReference type="EMBL" id="RPOK01000004">
    <property type="protein sequence ID" value="RPJ65664.1"/>
    <property type="molecule type" value="Genomic_DNA"/>
</dbReference>
<dbReference type="SMART" id="SM00342">
    <property type="entry name" value="HTH_ARAC"/>
    <property type="match status" value="1"/>
</dbReference>
<gene>
    <name evidence="5" type="ORF">DRW07_12650</name>
</gene>
<dbReference type="PANTHER" id="PTHR43280">
    <property type="entry name" value="ARAC-FAMILY TRANSCRIPTIONAL REGULATOR"/>
    <property type="match status" value="1"/>
</dbReference>
<keyword evidence="6" id="KW-1185">Reference proteome</keyword>
<dbReference type="PROSITE" id="PS01124">
    <property type="entry name" value="HTH_ARAC_FAMILY_2"/>
    <property type="match status" value="1"/>
</dbReference>
<accession>A0A3N5Z5Q3</accession>
<name>A0A3N5Z5Q3_9ALTE</name>
<dbReference type="SUPFAM" id="SSF52317">
    <property type="entry name" value="Class I glutamine amidotransferase-like"/>
    <property type="match status" value="1"/>
</dbReference>
<dbReference type="InterPro" id="IPR029062">
    <property type="entry name" value="Class_I_gatase-like"/>
</dbReference>
<dbReference type="GO" id="GO:0043565">
    <property type="term" value="F:sequence-specific DNA binding"/>
    <property type="evidence" value="ECO:0007669"/>
    <property type="project" value="InterPro"/>
</dbReference>
<dbReference type="Pfam" id="PF01965">
    <property type="entry name" value="DJ-1_PfpI"/>
    <property type="match status" value="1"/>
</dbReference>
<evidence type="ECO:0000313" key="5">
    <source>
        <dbReference type="EMBL" id="RPJ65664.1"/>
    </source>
</evidence>
<evidence type="ECO:0000256" key="1">
    <source>
        <dbReference type="ARBA" id="ARBA00023015"/>
    </source>
</evidence>
<proteinExistence type="predicted"/>
<dbReference type="AlphaFoldDB" id="A0A3N5Z5Q3"/>